<reference evidence="1" key="1">
    <citation type="submission" date="2018-05" db="EMBL/GenBank/DDBJ databases">
        <title>Draft genome of Mucuna pruriens seed.</title>
        <authorList>
            <person name="Nnadi N.E."/>
            <person name="Vos R."/>
            <person name="Hasami M.H."/>
            <person name="Devisetty U.K."/>
            <person name="Aguiy J.C."/>
        </authorList>
    </citation>
    <scope>NUCLEOTIDE SEQUENCE [LARGE SCALE GENOMIC DNA]</scope>
    <source>
        <strain evidence="1">JCA_2017</strain>
    </source>
</reference>
<name>A0A371FAW3_MUCPR</name>
<evidence type="ECO:0000313" key="1">
    <source>
        <dbReference type="EMBL" id="RDX75430.1"/>
    </source>
</evidence>
<sequence length="203" mass="24539">MVNEGQRFCDVESRCSSNNNKVYYWATMDTFPRDVIRKHGKPMYIRLTPIQRKMVSRRQRFCNVEHRCSSNNNKVYYWATMDTFPRDFWFKGTKYVMGRDFMMWSPDVAQIITKYTTGQRWTPFQEMLSANMENPYLSDTLLSILYPRNKILSSKKQKWEEQRICAVEYRCSSNNNKVYYWATMDTFPRDVIIQHEKPILVRH</sequence>
<dbReference type="AlphaFoldDB" id="A0A371FAW3"/>
<accession>A0A371FAW3</accession>
<organism evidence="1 2">
    <name type="scientific">Mucuna pruriens</name>
    <name type="common">Velvet bean</name>
    <name type="synonym">Dolichos pruriens</name>
    <dbReference type="NCBI Taxonomy" id="157652"/>
    <lineage>
        <taxon>Eukaryota</taxon>
        <taxon>Viridiplantae</taxon>
        <taxon>Streptophyta</taxon>
        <taxon>Embryophyta</taxon>
        <taxon>Tracheophyta</taxon>
        <taxon>Spermatophyta</taxon>
        <taxon>Magnoliopsida</taxon>
        <taxon>eudicotyledons</taxon>
        <taxon>Gunneridae</taxon>
        <taxon>Pentapetalae</taxon>
        <taxon>rosids</taxon>
        <taxon>fabids</taxon>
        <taxon>Fabales</taxon>
        <taxon>Fabaceae</taxon>
        <taxon>Papilionoideae</taxon>
        <taxon>50 kb inversion clade</taxon>
        <taxon>NPAAA clade</taxon>
        <taxon>indigoferoid/millettioid clade</taxon>
        <taxon>Phaseoleae</taxon>
        <taxon>Mucuna</taxon>
    </lineage>
</organism>
<dbReference type="Proteomes" id="UP000257109">
    <property type="component" value="Unassembled WGS sequence"/>
</dbReference>
<dbReference type="EMBL" id="QJKJ01009843">
    <property type="protein sequence ID" value="RDX75430.1"/>
    <property type="molecule type" value="Genomic_DNA"/>
</dbReference>
<evidence type="ECO:0000313" key="2">
    <source>
        <dbReference type="Proteomes" id="UP000257109"/>
    </source>
</evidence>
<protein>
    <submittedName>
        <fullName evidence="1">Uncharacterized protein</fullName>
    </submittedName>
</protein>
<feature type="non-terminal residue" evidence="1">
    <location>
        <position position="1"/>
    </location>
</feature>
<comment type="caution">
    <text evidence="1">The sequence shown here is derived from an EMBL/GenBank/DDBJ whole genome shotgun (WGS) entry which is preliminary data.</text>
</comment>
<keyword evidence="2" id="KW-1185">Reference proteome</keyword>
<proteinExistence type="predicted"/>
<gene>
    <name evidence="1" type="ORF">CR513_44683</name>
</gene>